<protein>
    <submittedName>
        <fullName evidence="1">Protein kinase subdomain-containing protein</fullName>
    </submittedName>
</protein>
<evidence type="ECO:0000313" key="1">
    <source>
        <dbReference type="EMBL" id="QYS96789.1"/>
    </source>
</evidence>
<dbReference type="Gene3D" id="3.80.10.10">
    <property type="entry name" value="Ribonuclease Inhibitor"/>
    <property type="match status" value="1"/>
</dbReference>
<keyword evidence="2" id="KW-1185">Reference proteome</keyword>
<name>A0A8G0L9S1_9HYPO</name>
<sequence length="654" mass="73477">MPIETLLAPLERLPLHLLEGICSWLNSSKDGGLLAFSLANRQCASAAMRFRLRRIHLIIDQLNPDESFTFIDEIPDLNIRLSFVRNLRISGSQAYKEDPEQNEIGREEIEEESFFAKPSPLCPTRFRSPLYESNEPPQAPEEILRIKIKYQETWVGIAKFISRLSCLSDLVYDCISQVPMCLLSVLRDNCPDARLHVYTFSLRSLYQPRNEYHDVSPEEYALATSPNLYGVYMKYCSYDGDGNIGYNEEAVIQMVRGLAPRLSYVGMAGQPVGGTIELARAIQLHRQSGKPKWKSFFINDGQVRDKMQGKGSLHTLYLNGASELRIHQWSDYTDFNKLTKLHLGFTIIDAVQALAIIAEGGGLSSLFSLALMPEARNLEQAIAADESVCRLLRAIKPLQSLELEGELGDSAWRAVIDQHGNSLRELLFVPASEYHDEIEALVLSCGRIRLLSGMCLNLEKLELRMPRTRGDRDEVGIYQILGRLPRLSHISLVLDCSIIDPPEVRHGESFIEIGGWALPVNAYRAALINTAMDSALAQSIFETIATSRAETGGSSLVDLKLKIYGAGNFGGSSLGSEPRIPLEWIGQSWFVRRNSRNGGLVVQKIKSFVDDLDVLKDDFFERDDLRAVWMDIWPGSPGDRRNQWHSFPLARSAD</sequence>
<reference evidence="1 2" key="1">
    <citation type="journal article" date="2021" name="BMC Genomics">
        <title>Telomere-to-telomere genome assembly of asparaginase-producing Trichoderma simmonsii.</title>
        <authorList>
            <person name="Chung D."/>
            <person name="Kwon Y.M."/>
            <person name="Yang Y."/>
        </authorList>
    </citation>
    <scope>NUCLEOTIDE SEQUENCE [LARGE SCALE GENOMIC DNA]</scope>
    <source>
        <strain evidence="1 2">GH-Sj1</strain>
    </source>
</reference>
<dbReference type="InterPro" id="IPR032675">
    <property type="entry name" value="LRR_dom_sf"/>
</dbReference>
<proteinExistence type="predicted"/>
<dbReference type="SUPFAM" id="SSF52047">
    <property type="entry name" value="RNI-like"/>
    <property type="match status" value="1"/>
</dbReference>
<organism evidence="1 2">
    <name type="scientific">Trichoderma simmonsii</name>
    <dbReference type="NCBI Taxonomy" id="1491479"/>
    <lineage>
        <taxon>Eukaryota</taxon>
        <taxon>Fungi</taxon>
        <taxon>Dikarya</taxon>
        <taxon>Ascomycota</taxon>
        <taxon>Pezizomycotina</taxon>
        <taxon>Sordariomycetes</taxon>
        <taxon>Hypocreomycetidae</taxon>
        <taxon>Hypocreales</taxon>
        <taxon>Hypocreaceae</taxon>
        <taxon>Trichoderma</taxon>
    </lineage>
</organism>
<dbReference type="AlphaFoldDB" id="A0A8G0L9S1"/>
<dbReference type="EMBL" id="CP075865">
    <property type="protein sequence ID" value="QYS96789.1"/>
    <property type="molecule type" value="Genomic_DNA"/>
</dbReference>
<dbReference type="Proteomes" id="UP000826661">
    <property type="component" value="Chromosome II"/>
</dbReference>
<keyword evidence="1" id="KW-0808">Transferase</keyword>
<gene>
    <name evidence="1" type="ORF">H0G86_004028</name>
</gene>
<accession>A0A8G0L9S1</accession>
<keyword evidence="1" id="KW-0418">Kinase</keyword>
<evidence type="ECO:0000313" key="2">
    <source>
        <dbReference type="Proteomes" id="UP000826661"/>
    </source>
</evidence>
<dbReference type="GO" id="GO:0016301">
    <property type="term" value="F:kinase activity"/>
    <property type="evidence" value="ECO:0007669"/>
    <property type="project" value="UniProtKB-KW"/>
</dbReference>